<evidence type="ECO:0000256" key="2">
    <source>
        <dbReference type="ARBA" id="ARBA00007801"/>
    </source>
</evidence>
<dbReference type="PANTHER" id="PTHR43004:SF19">
    <property type="entry name" value="BINDING MONOOXYGENASE, PUTATIVE (JCVI)-RELATED"/>
    <property type="match status" value="1"/>
</dbReference>
<proteinExistence type="inferred from homology"/>
<dbReference type="InterPro" id="IPR050641">
    <property type="entry name" value="RIFMO-like"/>
</dbReference>
<dbReference type="InterPro" id="IPR036249">
    <property type="entry name" value="Thioredoxin-like_sf"/>
</dbReference>
<comment type="caution">
    <text evidence="7">The sequence shown here is derived from an EMBL/GenBank/DDBJ whole genome shotgun (WGS) entry which is preliminary data.</text>
</comment>
<evidence type="ECO:0000313" key="8">
    <source>
        <dbReference type="Proteomes" id="UP001303473"/>
    </source>
</evidence>
<reference evidence="8" key="1">
    <citation type="journal article" date="2023" name="Mol. Phylogenet. Evol.">
        <title>Genome-scale phylogeny and comparative genomics of the fungal order Sordariales.</title>
        <authorList>
            <person name="Hensen N."/>
            <person name="Bonometti L."/>
            <person name="Westerberg I."/>
            <person name="Brannstrom I.O."/>
            <person name="Guillou S."/>
            <person name="Cros-Aarteil S."/>
            <person name="Calhoun S."/>
            <person name="Haridas S."/>
            <person name="Kuo A."/>
            <person name="Mondo S."/>
            <person name="Pangilinan J."/>
            <person name="Riley R."/>
            <person name="LaButti K."/>
            <person name="Andreopoulos B."/>
            <person name="Lipzen A."/>
            <person name="Chen C."/>
            <person name="Yan M."/>
            <person name="Daum C."/>
            <person name="Ng V."/>
            <person name="Clum A."/>
            <person name="Steindorff A."/>
            <person name="Ohm R.A."/>
            <person name="Martin F."/>
            <person name="Silar P."/>
            <person name="Natvig D.O."/>
            <person name="Lalanne C."/>
            <person name="Gautier V."/>
            <person name="Ament-Velasquez S.L."/>
            <person name="Kruys A."/>
            <person name="Hutchinson M.I."/>
            <person name="Powell A.J."/>
            <person name="Barry K."/>
            <person name="Miller A.N."/>
            <person name="Grigoriev I.V."/>
            <person name="Debuchy R."/>
            <person name="Gladieux P."/>
            <person name="Hiltunen Thoren M."/>
            <person name="Johannesson H."/>
        </authorList>
    </citation>
    <scope>NUCLEOTIDE SEQUENCE [LARGE SCALE GENOMIC DNA]</scope>
    <source>
        <strain evidence="8">CBS 340.73</strain>
    </source>
</reference>
<evidence type="ECO:0000313" key="7">
    <source>
        <dbReference type="EMBL" id="KAK3940838.1"/>
    </source>
</evidence>
<dbReference type="PANTHER" id="PTHR43004">
    <property type="entry name" value="TRK SYSTEM POTASSIUM UPTAKE PROTEIN"/>
    <property type="match status" value="1"/>
</dbReference>
<accession>A0AAN6NAR4</accession>
<comment type="cofactor">
    <cofactor evidence="1">
        <name>FAD</name>
        <dbReference type="ChEBI" id="CHEBI:57692"/>
    </cofactor>
</comment>
<feature type="domain" description="FAD-binding" evidence="6">
    <location>
        <begin position="3"/>
        <end position="344"/>
    </location>
</feature>
<dbReference type="Gene3D" id="3.50.50.60">
    <property type="entry name" value="FAD/NAD(P)-binding domain"/>
    <property type="match status" value="1"/>
</dbReference>
<dbReference type="GO" id="GO:0071949">
    <property type="term" value="F:FAD binding"/>
    <property type="evidence" value="ECO:0007669"/>
    <property type="project" value="InterPro"/>
</dbReference>
<comment type="similarity">
    <text evidence="2">Belongs to the PheA/TfdB FAD monooxygenase family.</text>
</comment>
<keyword evidence="3" id="KW-0285">Flavoprotein</keyword>
<dbReference type="SUPFAM" id="SSF51905">
    <property type="entry name" value="FAD/NAD(P)-binding domain"/>
    <property type="match status" value="1"/>
</dbReference>
<dbReference type="Gene3D" id="3.30.70.2450">
    <property type="match status" value="1"/>
</dbReference>
<dbReference type="AlphaFoldDB" id="A0AAN6NAR4"/>
<dbReference type="Proteomes" id="UP001303473">
    <property type="component" value="Unassembled WGS sequence"/>
</dbReference>
<keyword evidence="7" id="KW-0503">Monooxygenase</keyword>
<evidence type="ECO:0000256" key="5">
    <source>
        <dbReference type="ARBA" id="ARBA00023002"/>
    </source>
</evidence>
<sequence>MQDADVLIVGAGPVGTALALELALHKVSFRIIDRDPVRSDKSRALVVQPRTLELLNRHGAAQGLISRGRIAHGAAFFVNRKLVTKLNLDDLGTTDTEFPLPLMISQVQTEHFLDECLAKYGIRVERPVVAKDIVQDDDAVTATLEMPGGNIETARFKYAVGCDGAHSVVRHKATNLTFEGAAYAQDFILCDAHIRDSCMPQDRFSACLGSGMVAFFPLGDGIVRVIASGNNMTADKGEPQLEHFQKFLEDFAPEGCGTLYDPVWMTRFHLHHRGVNNYRDRRLFVAGDAAHIHSPAGGQGMNTGIQDSINLGWKLAAVLHGRAEEKLLESYNAERFPVGQTLLKGSDKMFSLGTSTNPIFTRLRNFLLPHILPWVTASPSRRLSMFQFLSEFGITYREESPIVGTARDFGGPVKGGDRLPDGKLKNAKGEETSVQGLCVGAPHHLLLFAGGEENTAATTETLEDVRDKVQELVKSEVETHIMAATNPSSATGEATTYTDVDATVHAQFGFTKSPGYVFVRPDGYVAHIGFLSNLGELLAFLKA</sequence>
<dbReference type="Pfam" id="PF01494">
    <property type="entry name" value="FAD_binding_3"/>
    <property type="match status" value="1"/>
</dbReference>
<evidence type="ECO:0000256" key="4">
    <source>
        <dbReference type="ARBA" id="ARBA00022827"/>
    </source>
</evidence>
<dbReference type="GO" id="GO:0016709">
    <property type="term" value="F:oxidoreductase activity, acting on paired donors, with incorporation or reduction of molecular oxygen, NAD(P)H as one donor, and incorporation of one atom of oxygen"/>
    <property type="evidence" value="ECO:0007669"/>
    <property type="project" value="UniProtKB-ARBA"/>
</dbReference>
<dbReference type="InterPro" id="IPR002938">
    <property type="entry name" value="FAD-bd"/>
</dbReference>
<dbReference type="SUPFAM" id="SSF52833">
    <property type="entry name" value="Thioredoxin-like"/>
    <property type="match status" value="1"/>
</dbReference>
<evidence type="ECO:0000259" key="6">
    <source>
        <dbReference type="Pfam" id="PF01494"/>
    </source>
</evidence>
<keyword evidence="5" id="KW-0560">Oxidoreductase</keyword>
<dbReference type="PRINTS" id="PR00420">
    <property type="entry name" value="RNGMNOXGNASE"/>
</dbReference>
<dbReference type="EMBL" id="MU853791">
    <property type="protein sequence ID" value="KAK3940838.1"/>
    <property type="molecule type" value="Genomic_DNA"/>
</dbReference>
<organism evidence="7 8">
    <name type="scientific">Diplogelasinospora grovesii</name>
    <dbReference type="NCBI Taxonomy" id="303347"/>
    <lineage>
        <taxon>Eukaryota</taxon>
        <taxon>Fungi</taxon>
        <taxon>Dikarya</taxon>
        <taxon>Ascomycota</taxon>
        <taxon>Pezizomycotina</taxon>
        <taxon>Sordariomycetes</taxon>
        <taxon>Sordariomycetidae</taxon>
        <taxon>Sordariales</taxon>
        <taxon>Diplogelasinosporaceae</taxon>
        <taxon>Diplogelasinospora</taxon>
    </lineage>
</organism>
<dbReference type="Gene3D" id="3.40.30.120">
    <property type="match status" value="1"/>
</dbReference>
<name>A0AAN6NAR4_9PEZI</name>
<evidence type="ECO:0000256" key="3">
    <source>
        <dbReference type="ARBA" id="ARBA00022630"/>
    </source>
</evidence>
<keyword evidence="4" id="KW-0274">FAD</keyword>
<protein>
    <submittedName>
        <fullName evidence="7">Aromatic compound monooxygenase YhjG</fullName>
    </submittedName>
</protein>
<keyword evidence="8" id="KW-1185">Reference proteome</keyword>
<gene>
    <name evidence="7" type="ORF">QBC46DRAFT_119421</name>
</gene>
<dbReference type="InterPro" id="IPR036188">
    <property type="entry name" value="FAD/NAD-bd_sf"/>
</dbReference>
<evidence type="ECO:0000256" key="1">
    <source>
        <dbReference type="ARBA" id="ARBA00001974"/>
    </source>
</evidence>